<dbReference type="Pfam" id="PF12296">
    <property type="entry name" value="HsbA"/>
    <property type="match status" value="1"/>
</dbReference>
<proteinExistence type="predicted"/>
<accession>A0A8H6VVJ8</accession>
<dbReference type="GO" id="GO:0005576">
    <property type="term" value="C:extracellular region"/>
    <property type="evidence" value="ECO:0007669"/>
    <property type="project" value="TreeGrafter"/>
</dbReference>
<dbReference type="AlphaFoldDB" id="A0A8H6VVJ8"/>
<feature type="chain" id="PRO_5034253866" evidence="1">
    <location>
        <begin position="20"/>
        <end position="180"/>
    </location>
</feature>
<dbReference type="Proteomes" id="UP000636479">
    <property type="component" value="Unassembled WGS sequence"/>
</dbReference>
<dbReference type="RefSeq" id="XP_037213583.1">
    <property type="nucleotide sequence ID" value="XM_037370027.1"/>
</dbReference>
<sequence>MVFIRSLLVLGSLFAAGLANPAKRTPAQVEADLNNVATQVTNLDNLIKAFPASGLAGALAIHNAATPLVTALNTATSDSTSTGPLGESDGAAVLAIVTGFQPTILDALTRIVADKSAFASQPISGLPALVHQDLVNLQTATTALANSLLANAPADLKPSASAVEGAILTALSTAVAAYAT</sequence>
<organism evidence="2 3">
    <name type="scientific">Mycena indigotica</name>
    <dbReference type="NCBI Taxonomy" id="2126181"/>
    <lineage>
        <taxon>Eukaryota</taxon>
        <taxon>Fungi</taxon>
        <taxon>Dikarya</taxon>
        <taxon>Basidiomycota</taxon>
        <taxon>Agaricomycotina</taxon>
        <taxon>Agaricomycetes</taxon>
        <taxon>Agaricomycetidae</taxon>
        <taxon>Agaricales</taxon>
        <taxon>Marasmiineae</taxon>
        <taxon>Mycenaceae</taxon>
        <taxon>Mycena</taxon>
    </lineage>
</organism>
<dbReference type="Gene3D" id="1.20.1280.140">
    <property type="match status" value="1"/>
</dbReference>
<gene>
    <name evidence="2" type="ORF">MIND_01359800</name>
</gene>
<dbReference type="PANTHER" id="PTHR38123">
    <property type="entry name" value="CELL WALL SERINE-THREONINE-RICH GALACTOMANNOPROTEIN MP1 (AFU_ORTHOLOGUE AFUA_4G03240)"/>
    <property type="match status" value="1"/>
</dbReference>
<dbReference type="OrthoDB" id="3047184at2759"/>
<evidence type="ECO:0000313" key="3">
    <source>
        <dbReference type="Proteomes" id="UP000636479"/>
    </source>
</evidence>
<keyword evidence="3" id="KW-1185">Reference proteome</keyword>
<keyword evidence="1" id="KW-0732">Signal</keyword>
<dbReference type="EMBL" id="JACAZF010000016">
    <property type="protein sequence ID" value="KAF7289854.1"/>
    <property type="molecule type" value="Genomic_DNA"/>
</dbReference>
<reference evidence="2" key="1">
    <citation type="submission" date="2020-05" db="EMBL/GenBank/DDBJ databases">
        <title>Mycena genomes resolve the evolution of fungal bioluminescence.</title>
        <authorList>
            <person name="Tsai I.J."/>
        </authorList>
    </citation>
    <scope>NUCLEOTIDE SEQUENCE</scope>
    <source>
        <strain evidence="2">171206Taipei</strain>
    </source>
</reference>
<evidence type="ECO:0000313" key="2">
    <source>
        <dbReference type="EMBL" id="KAF7289854.1"/>
    </source>
</evidence>
<dbReference type="PANTHER" id="PTHR38123:SF1">
    <property type="entry name" value="HYDROPHOBIC SURFACE BINDING PROTEIN"/>
    <property type="match status" value="1"/>
</dbReference>
<dbReference type="GeneID" id="59352543"/>
<comment type="caution">
    <text evidence="2">The sequence shown here is derived from an EMBL/GenBank/DDBJ whole genome shotgun (WGS) entry which is preliminary data.</text>
</comment>
<name>A0A8H6VVJ8_9AGAR</name>
<protein>
    <submittedName>
        <fullName evidence="2">Uncharacterized protein</fullName>
    </submittedName>
</protein>
<feature type="signal peptide" evidence="1">
    <location>
        <begin position="1"/>
        <end position="19"/>
    </location>
</feature>
<evidence type="ECO:0000256" key="1">
    <source>
        <dbReference type="SAM" id="SignalP"/>
    </source>
</evidence>
<dbReference type="InterPro" id="IPR021054">
    <property type="entry name" value="Cell_wall_mannoprotein_1"/>
</dbReference>